<feature type="region of interest" description="Disordered" evidence="1">
    <location>
        <begin position="300"/>
        <end position="375"/>
    </location>
</feature>
<dbReference type="Proteomes" id="UP000030686">
    <property type="component" value="Unassembled WGS sequence"/>
</dbReference>
<accession>W6QBL4</accession>
<proteinExistence type="predicted"/>
<evidence type="ECO:0000256" key="1">
    <source>
        <dbReference type="SAM" id="MobiDB-lite"/>
    </source>
</evidence>
<feature type="region of interest" description="Disordered" evidence="1">
    <location>
        <begin position="434"/>
        <end position="849"/>
    </location>
</feature>
<gene>
    <name evidence="2" type="ORF">PROQFM164_S03g000150</name>
</gene>
<feature type="compositionally biased region" description="Basic and acidic residues" evidence="1">
    <location>
        <begin position="1087"/>
        <end position="1100"/>
    </location>
</feature>
<feature type="compositionally biased region" description="Basic and acidic residues" evidence="1">
    <location>
        <begin position="434"/>
        <end position="444"/>
    </location>
</feature>
<dbReference type="EMBL" id="HG792017">
    <property type="protein sequence ID" value="CDM33426.1"/>
    <property type="molecule type" value="Genomic_DNA"/>
</dbReference>
<dbReference type="STRING" id="1365484.W6QBL4"/>
<dbReference type="OMA" id="YEDFFCS"/>
<organism evidence="2 3">
    <name type="scientific">Penicillium roqueforti (strain FM164)</name>
    <dbReference type="NCBI Taxonomy" id="1365484"/>
    <lineage>
        <taxon>Eukaryota</taxon>
        <taxon>Fungi</taxon>
        <taxon>Dikarya</taxon>
        <taxon>Ascomycota</taxon>
        <taxon>Pezizomycotina</taxon>
        <taxon>Eurotiomycetes</taxon>
        <taxon>Eurotiomycetidae</taxon>
        <taxon>Eurotiales</taxon>
        <taxon>Aspergillaceae</taxon>
        <taxon>Penicillium</taxon>
    </lineage>
</organism>
<feature type="region of interest" description="Disordered" evidence="1">
    <location>
        <begin position="1122"/>
        <end position="1174"/>
    </location>
</feature>
<feature type="compositionally biased region" description="Polar residues" evidence="1">
    <location>
        <begin position="494"/>
        <end position="506"/>
    </location>
</feature>
<keyword evidence="3" id="KW-1185">Reference proteome</keyword>
<feature type="compositionally biased region" description="Basic and acidic residues" evidence="1">
    <location>
        <begin position="558"/>
        <end position="570"/>
    </location>
</feature>
<reference evidence="2" key="1">
    <citation type="journal article" date="2014" name="Nat. Commun.">
        <title>Multiple recent horizontal transfers of a large genomic region in cheese making fungi.</title>
        <authorList>
            <person name="Cheeseman K."/>
            <person name="Ropars J."/>
            <person name="Renault P."/>
            <person name="Dupont J."/>
            <person name="Gouzy J."/>
            <person name="Branca A."/>
            <person name="Abraham A.L."/>
            <person name="Ceppi M."/>
            <person name="Conseiller E."/>
            <person name="Debuchy R."/>
            <person name="Malagnac F."/>
            <person name="Goarin A."/>
            <person name="Silar P."/>
            <person name="Lacoste S."/>
            <person name="Sallet E."/>
            <person name="Bensimon A."/>
            <person name="Giraud T."/>
            <person name="Brygoo Y."/>
        </authorList>
    </citation>
    <scope>NUCLEOTIDE SEQUENCE [LARGE SCALE GENOMIC DNA]</scope>
    <source>
        <strain evidence="2">FM164</strain>
    </source>
</reference>
<protein>
    <submittedName>
        <fullName evidence="2">Genomic scaffold, ProqFM164S03</fullName>
    </submittedName>
</protein>
<feature type="compositionally biased region" description="Polar residues" evidence="1">
    <location>
        <begin position="726"/>
        <end position="746"/>
    </location>
</feature>
<evidence type="ECO:0000313" key="2">
    <source>
        <dbReference type="EMBL" id="CDM33426.1"/>
    </source>
</evidence>
<dbReference type="AlphaFoldDB" id="W6QBL4"/>
<feature type="compositionally biased region" description="Polar residues" evidence="1">
    <location>
        <begin position="629"/>
        <end position="643"/>
    </location>
</feature>
<feature type="compositionally biased region" description="Acidic residues" evidence="1">
    <location>
        <begin position="607"/>
        <end position="616"/>
    </location>
</feature>
<feature type="region of interest" description="Disordered" evidence="1">
    <location>
        <begin position="1087"/>
        <end position="1110"/>
    </location>
</feature>
<evidence type="ECO:0000313" key="3">
    <source>
        <dbReference type="Proteomes" id="UP000030686"/>
    </source>
</evidence>
<name>W6QBL4_PENRF</name>
<feature type="compositionally biased region" description="Polar residues" evidence="1">
    <location>
        <begin position="341"/>
        <end position="354"/>
    </location>
</feature>
<dbReference type="OrthoDB" id="3538943at2759"/>
<feature type="compositionally biased region" description="Polar residues" evidence="1">
    <location>
        <begin position="781"/>
        <end position="795"/>
    </location>
</feature>
<sequence length="1244" mass="136091">MNPVSPWIAALADQCLSFYIGQNDQDEVQVEDIDGCLSFSFCKPTLKTAVVVSWGEGEKSHCATFTDSKNQIDAIILQDSPDVQGATSPCPPSLKGGPRHLVELFDIKLILTYSAPAPDVCLQIKRFTIHPNAVPRGDVPKPKLKKTTALRALMTMACDKIQKTRGHASSNDQTNARLTDPFASQRDRTMPLNHSQTNMASQLLFSQPPSNMRHGAPKSNAMTSRVSLNGSSDLLGLLAPSHPIQTNYAATREVLEAHGLPLGESESRHSPLPNTGIEYVTNQSYADIEKEVVDFIAECTGTQPPNESDDHGPARNVGMGDIQPSKKRHRGSTDVLIHNDGLSSQGRQSSNTPPSKKRQRIDADIGCPSATSPWDGMMKIPLSEVHIPKDQAELLEGLKWIPQDPGISTPLCHVPPRLLTQWNNIARRRQHLAEEAEAEERLSERALTSTPQEPSTSPIPWSPSPDRAPARDVLPRDTASPPRYIRPIRGASPPTGTQYSVDQSIKNGDVDMVNGSCSAPQPGPGDIVSSRNDTRTAEQQCSPSPEEVTTKPRSPLPLDHDPDLPQEHNASKSVDVVNDQPPSITQEHDQSPAKTIPLRSEMRDESSSDESDEPEMETYVPFALGGSLPLSSQPEQEPTSSGPSLPRFAGGTIQVVETPAANNTRLNPGKQSEQRTGVQLPSSQQPYSEATKTSPSSRIPNTYRSQDNHGHSDLSQDEPPLMDVLGTQTQTSSVHALSQATVQSSPDVLDSSRPVQRHRGSSIFRLDPSDNPSSFPDVGSHSLSTSQLHELSQHSPGGLDGGSQLPELSPMEFTTSVAAHGESPSKRPKYSRPPGCEGVDTGQKAAHGPNVELVARRQGSIGNSDEYAEAQTVYEKFCNDYSPYAGGFAHFTEMCSKLQAVRQKGQLQRSFLWDDFVIQYLEEYSRYLTEHIFENSKTLNYEDFFCSRFSRPHHKKRSLTAHGIDIVASQFVPPTSTELRNSPVPNEVTIQGDVTQDKAIQSEVANNSFTASLVGRFSNLHAQSFGDAPVPDVCMPTATQSSSSSYPSTGSDSVVVKIEADDSFNGQIGSQNITSSDDQKPVFFSHDEETTDATRSDAESVRFAPDPNDVDMAEADMDEIEETQEGDGTHHETASIELGDDTDDRRISVSPAPPAPPAALGALNNSEPEQPRRRRPWFRSLRNIWPKGPVWSDDPDTPFKRWARQDQNVLQELNRRGGVRVLTDEKGVIRYPTYNRDQDKNPGP</sequence>
<feature type="compositionally biased region" description="Polar residues" evidence="1">
    <location>
        <begin position="660"/>
        <end position="705"/>
    </location>
</feature>